<dbReference type="Pfam" id="PF01715">
    <property type="entry name" value="IPPT"/>
    <property type="match status" value="1"/>
</dbReference>
<feature type="binding site" evidence="10">
    <location>
        <begin position="14"/>
        <end position="19"/>
    </location>
    <ligand>
        <name>substrate</name>
    </ligand>
</feature>
<evidence type="ECO:0000256" key="11">
    <source>
        <dbReference type="RuleBase" id="RU003783"/>
    </source>
</evidence>
<comment type="catalytic activity">
    <reaction evidence="9 10 11">
        <text>adenosine(37) in tRNA + dimethylallyl diphosphate = N(6)-dimethylallyladenosine(37) in tRNA + diphosphate</text>
        <dbReference type="Rhea" id="RHEA:26482"/>
        <dbReference type="Rhea" id="RHEA-COMP:10162"/>
        <dbReference type="Rhea" id="RHEA-COMP:10375"/>
        <dbReference type="ChEBI" id="CHEBI:33019"/>
        <dbReference type="ChEBI" id="CHEBI:57623"/>
        <dbReference type="ChEBI" id="CHEBI:74411"/>
        <dbReference type="ChEBI" id="CHEBI:74415"/>
        <dbReference type="EC" id="2.5.1.75"/>
    </reaction>
</comment>
<evidence type="ECO:0000256" key="9">
    <source>
        <dbReference type="ARBA" id="ARBA00049563"/>
    </source>
</evidence>
<feature type="site" description="Interaction with substrate tRNA" evidence="10">
    <location>
        <position position="126"/>
    </location>
</feature>
<dbReference type="HAMAP" id="MF_00185">
    <property type="entry name" value="IPP_trans"/>
    <property type="match status" value="1"/>
</dbReference>
<dbReference type="PANTHER" id="PTHR11088:SF60">
    <property type="entry name" value="TRNA DIMETHYLALLYLTRANSFERASE"/>
    <property type="match status" value="1"/>
</dbReference>
<evidence type="ECO:0000256" key="13">
    <source>
        <dbReference type="RuleBase" id="RU003785"/>
    </source>
</evidence>
<evidence type="ECO:0000256" key="3">
    <source>
        <dbReference type="ARBA" id="ARBA00005842"/>
    </source>
</evidence>
<evidence type="ECO:0000256" key="8">
    <source>
        <dbReference type="ARBA" id="ARBA00022842"/>
    </source>
</evidence>
<dbReference type="EMBL" id="PCTT01000032">
    <property type="protein sequence ID" value="PIP87030.1"/>
    <property type="molecule type" value="Genomic_DNA"/>
</dbReference>
<evidence type="ECO:0000256" key="7">
    <source>
        <dbReference type="ARBA" id="ARBA00022840"/>
    </source>
</evidence>
<keyword evidence="7 10" id="KW-0067">ATP-binding</keyword>
<keyword evidence="5 10" id="KW-0819">tRNA processing</keyword>
<dbReference type="Proteomes" id="UP000231143">
    <property type="component" value="Unassembled WGS sequence"/>
</dbReference>
<dbReference type="GO" id="GO:0006400">
    <property type="term" value="P:tRNA modification"/>
    <property type="evidence" value="ECO:0007669"/>
    <property type="project" value="TreeGrafter"/>
</dbReference>
<dbReference type="InterPro" id="IPR039657">
    <property type="entry name" value="Dimethylallyltransferase"/>
</dbReference>
<name>A0A2H0DZP4_9BACT</name>
<evidence type="ECO:0000256" key="10">
    <source>
        <dbReference type="HAMAP-Rule" id="MF_00185"/>
    </source>
</evidence>
<sequence>MSSKPKVIVIVGPTASGKSDLGVEIALLNNGEIVSADSRQVYAGLDIGSGKITEEEMRGVTHHMLDMADPMDKYSVSDFKFEAELVLRDILKREKLPIVVGGTFYYIDALVYGIDFPEVPPNESLRKEIEEKSLEELLGILDTKDPSRGESVDRKNKRRVIRALEIIDVLGVVPPNTKESNYDVLWIGIDTDDSLRDRIKKRLYSRMKDGMIAEVKNLLLSGVTNQRLEEFGLEYRYIARFLKGDITKDKMENEIINKSWQYSRRQLTWLRGNKNINWFKLEEKNKIFQLIDQFLKS</sequence>
<evidence type="ECO:0000256" key="6">
    <source>
        <dbReference type="ARBA" id="ARBA00022741"/>
    </source>
</evidence>
<dbReference type="SUPFAM" id="SSF52540">
    <property type="entry name" value="P-loop containing nucleoside triphosphate hydrolases"/>
    <property type="match status" value="2"/>
</dbReference>
<dbReference type="EC" id="2.5.1.75" evidence="10"/>
<dbReference type="PANTHER" id="PTHR11088">
    <property type="entry name" value="TRNA DIMETHYLALLYLTRANSFERASE"/>
    <property type="match status" value="1"/>
</dbReference>
<comment type="subunit">
    <text evidence="10">Monomer.</text>
</comment>
<feature type="binding site" evidence="10">
    <location>
        <begin position="12"/>
        <end position="19"/>
    </location>
    <ligand>
        <name>ATP</name>
        <dbReference type="ChEBI" id="CHEBI:30616"/>
    </ligand>
</feature>
<dbReference type="NCBIfam" id="TIGR00174">
    <property type="entry name" value="miaA"/>
    <property type="match status" value="1"/>
</dbReference>
<comment type="caution">
    <text evidence="10">Lacks conserved residue(s) required for the propagation of feature annotation.</text>
</comment>
<comment type="cofactor">
    <cofactor evidence="1 10">
        <name>Mg(2+)</name>
        <dbReference type="ChEBI" id="CHEBI:18420"/>
    </cofactor>
</comment>
<dbReference type="InterPro" id="IPR027417">
    <property type="entry name" value="P-loop_NTPase"/>
</dbReference>
<evidence type="ECO:0000256" key="2">
    <source>
        <dbReference type="ARBA" id="ARBA00003213"/>
    </source>
</evidence>
<dbReference type="Gene3D" id="1.10.20.140">
    <property type="match status" value="1"/>
</dbReference>
<feature type="region of interest" description="Interaction with substrate tRNA" evidence="10">
    <location>
        <begin position="37"/>
        <end position="40"/>
    </location>
</feature>
<evidence type="ECO:0000256" key="4">
    <source>
        <dbReference type="ARBA" id="ARBA00022679"/>
    </source>
</evidence>
<organism evidence="14 15">
    <name type="scientific">Candidatus Campbellbacteria bacterium CG22_combo_CG10-13_8_21_14_all_36_13</name>
    <dbReference type="NCBI Taxonomy" id="1974529"/>
    <lineage>
        <taxon>Bacteria</taxon>
        <taxon>Candidatus Campbelliibacteriota</taxon>
    </lineage>
</organism>
<dbReference type="AlphaFoldDB" id="A0A2H0DZP4"/>
<dbReference type="InterPro" id="IPR018022">
    <property type="entry name" value="IPT"/>
</dbReference>
<evidence type="ECO:0000256" key="1">
    <source>
        <dbReference type="ARBA" id="ARBA00001946"/>
    </source>
</evidence>
<comment type="similarity">
    <text evidence="3 10 13">Belongs to the IPP transferase family.</text>
</comment>
<evidence type="ECO:0000313" key="15">
    <source>
        <dbReference type="Proteomes" id="UP000231143"/>
    </source>
</evidence>
<keyword evidence="6 10" id="KW-0547">Nucleotide-binding</keyword>
<proteinExistence type="inferred from homology"/>
<evidence type="ECO:0000256" key="5">
    <source>
        <dbReference type="ARBA" id="ARBA00022694"/>
    </source>
</evidence>
<dbReference type="Gene3D" id="3.40.50.300">
    <property type="entry name" value="P-loop containing nucleotide triphosphate hydrolases"/>
    <property type="match status" value="1"/>
</dbReference>
<protein>
    <recommendedName>
        <fullName evidence="10">tRNA dimethylallyltransferase</fullName>
        <ecNumber evidence="10">2.5.1.75</ecNumber>
    </recommendedName>
    <alternativeName>
        <fullName evidence="10">Dimethylallyl diphosphate:tRNA dimethylallyltransferase</fullName>
        <shortName evidence="10">DMAPP:tRNA dimethylallyltransferase</shortName>
        <shortName evidence="10">DMATase</shortName>
    </alternativeName>
    <alternativeName>
        <fullName evidence="10">Isopentenyl-diphosphate:tRNA isopentenyltransferase</fullName>
        <shortName evidence="10">IPP transferase</shortName>
        <shortName evidence="10">IPPT</shortName>
        <shortName evidence="10">IPTase</shortName>
    </alternativeName>
</protein>
<dbReference type="GO" id="GO:0005524">
    <property type="term" value="F:ATP binding"/>
    <property type="evidence" value="ECO:0007669"/>
    <property type="project" value="UniProtKB-UniRule"/>
</dbReference>
<dbReference type="GO" id="GO:0052381">
    <property type="term" value="F:tRNA dimethylallyltransferase activity"/>
    <property type="evidence" value="ECO:0007669"/>
    <property type="project" value="UniProtKB-UniRule"/>
</dbReference>
<evidence type="ECO:0000313" key="14">
    <source>
        <dbReference type="EMBL" id="PIP87030.1"/>
    </source>
</evidence>
<gene>
    <name evidence="10" type="primary">miaA</name>
    <name evidence="14" type="ORF">COW81_02520</name>
</gene>
<keyword evidence="4 10" id="KW-0808">Transferase</keyword>
<comment type="function">
    <text evidence="2 10 12">Catalyzes the transfer of a dimethylallyl group onto the adenine at position 37 in tRNAs that read codons beginning with uridine, leading to the formation of N6-(dimethylallyl)adenosine (i(6)A).</text>
</comment>
<comment type="caution">
    <text evidence="14">The sequence shown here is derived from an EMBL/GenBank/DDBJ whole genome shotgun (WGS) entry which is preliminary data.</text>
</comment>
<keyword evidence="8 10" id="KW-0460">Magnesium</keyword>
<evidence type="ECO:0000256" key="12">
    <source>
        <dbReference type="RuleBase" id="RU003784"/>
    </source>
</evidence>
<accession>A0A2H0DZP4</accession>
<reference evidence="14 15" key="1">
    <citation type="submission" date="2017-09" db="EMBL/GenBank/DDBJ databases">
        <title>Depth-based differentiation of microbial function through sediment-hosted aquifers and enrichment of novel symbionts in the deep terrestrial subsurface.</title>
        <authorList>
            <person name="Probst A.J."/>
            <person name="Ladd B."/>
            <person name="Jarett J.K."/>
            <person name="Geller-Mcgrath D.E."/>
            <person name="Sieber C.M."/>
            <person name="Emerson J.B."/>
            <person name="Anantharaman K."/>
            <person name="Thomas B.C."/>
            <person name="Malmstrom R."/>
            <person name="Stieglmeier M."/>
            <person name="Klingl A."/>
            <person name="Woyke T."/>
            <person name="Ryan C.M."/>
            <person name="Banfield J.F."/>
        </authorList>
    </citation>
    <scope>NUCLEOTIDE SEQUENCE [LARGE SCALE GENOMIC DNA]</scope>
    <source>
        <strain evidence="14">CG22_combo_CG10-13_8_21_14_all_36_13</strain>
    </source>
</reference>
<feature type="site" description="Interaction with substrate tRNA" evidence="10">
    <location>
        <position position="103"/>
    </location>
</feature>